<reference evidence="4" key="1">
    <citation type="submission" date="2016-06" db="UniProtKB">
        <authorList>
            <consortium name="WormBaseParasite"/>
        </authorList>
    </citation>
    <scope>IDENTIFICATION</scope>
</reference>
<dbReference type="OrthoDB" id="79367at2759"/>
<protein>
    <submittedName>
        <fullName evidence="4">CID domain-containing protein</fullName>
    </submittedName>
</protein>
<evidence type="ECO:0000313" key="3">
    <source>
        <dbReference type="Proteomes" id="UP000271098"/>
    </source>
</evidence>
<gene>
    <name evidence="2" type="ORF">GPUH_LOCUS3168</name>
</gene>
<feature type="region of interest" description="Disordered" evidence="1">
    <location>
        <begin position="155"/>
        <end position="184"/>
    </location>
</feature>
<feature type="compositionally biased region" description="Acidic residues" evidence="1">
    <location>
        <begin position="164"/>
        <end position="173"/>
    </location>
</feature>
<evidence type="ECO:0000256" key="1">
    <source>
        <dbReference type="SAM" id="MobiDB-lite"/>
    </source>
</evidence>
<sequence length="198" mass="22622">MKVVRVLNLWKSHEIFDAAKLRPWLEYCSNVHGLEEHFTETDFVTVEKSVKGEQADFSIYNRVPGRTEKRKIVEPRSPQEIRSRTPPPMTREPSDDAVEGGVSEKETLAMLTAMNLDLSGMFSSDPSLLQKISKLVNNKLTERRELDSKRQGSIKNLLSREFDYSDDEESGDDESSRKLEIDTKPAELTKQQIIGYST</sequence>
<keyword evidence="3" id="KW-1185">Reference proteome</keyword>
<feature type="compositionally biased region" description="Basic and acidic residues" evidence="1">
    <location>
        <begin position="174"/>
        <end position="184"/>
    </location>
</feature>
<accession>A0A183D377</accession>
<feature type="region of interest" description="Disordered" evidence="1">
    <location>
        <begin position="71"/>
        <end position="101"/>
    </location>
</feature>
<reference evidence="2 3" key="2">
    <citation type="submission" date="2018-11" db="EMBL/GenBank/DDBJ databases">
        <authorList>
            <consortium name="Pathogen Informatics"/>
        </authorList>
    </citation>
    <scope>NUCLEOTIDE SEQUENCE [LARGE SCALE GENOMIC DNA]</scope>
</reference>
<dbReference type="Proteomes" id="UP000271098">
    <property type="component" value="Unassembled WGS sequence"/>
</dbReference>
<dbReference type="EMBL" id="UYRT01005237">
    <property type="protein sequence ID" value="VDK38274.1"/>
    <property type="molecule type" value="Genomic_DNA"/>
</dbReference>
<proteinExistence type="predicted"/>
<name>A0A183D377_9BILA</name>
<evidence type="ECO:0000313" key="2">
    <source>
        <dbReference type="EMBL" id="VDK38274.1"/>
    </source>
</evidence>
<organism evidence="4">
    <name type="scientific">Gongylonema pulchrum</name>
    <dbReference type="NCBI Taxonomy" id="637853"/>
    <lineage>
        <taxon>Eukaryota</taxon>
        <taxon>Metazoa</taxon>
        <taxon>Ecdysozoa</taxon>
        <taxon>Nematoda</taxon>
        <taxon>Chromadorea</taxon>
        <taxon>Rhabditida</taxon>
        <taxon>Spirurina</taxon>
        <taxon>Spiruromorpha</taxon>
        <taxon>Spiruroidea</taxon>
        <taxon>Gongylonematidae</taxon>
        <taxon>Gongylonema</taxon>
    </lineage>
</organism>
<feature type="compositionally biased region" description="Basic and acidic residues" evidence="1">
    <location>
        <begin position="71"/>
        <end position="83"/>
    </location>
</feature>
<dbReference type="WBParaSite" id="GPUH_0000317301-mRNA-1">
    <property type="protein sequence ID" value="GPUH_0000317301-mRNA-1"/>
    <property type="gene ID" value="GPUH_0000317301"/>
</dbReference>
<evidence type="ECO:0000313" key="4">
    <source>
        <dbReference type="WBParaSite" id="GPUH_0000317301-mRNA-1"/>
    </source>
</evidence>
<dbReference type="AlphaFoldDB" id="A0A183D377"/>